<keyword evidence="2 8" id="KW-1003">Cell membrane</keyword>
<comment type="function">
    <text evidence="8">Essential cell division protein. May link together the upstream cell division proteins, which are predominantly cytoplasmic, with the downstream cell division proteins, which are predominantly periplasmic.</text>
</comment>
<name>Q2S9Y5_HAHCH</name>
<dbReference type="AlphaFoldDB" id="Q2S9Y5"/>
<evidence type="ECO:0000256" key="5">
    <source>
        <dbReference type="ARBA" id="ARBA00022989"/>
    </source>
</evidence>
<organism evidence="11 12">
    <name type="scientific">Hahella chejuensis (strain KCTC 2396)</name>
    <dbReference type="NCBI Taxonomy" id="349521"/>
    <lineage>
        <taxon>Bacteria</taxon>
        <taxon>Pseudomonadati</taxon>
        <taxon>Pseudomonadota</taxon>
        <taxon>Gammaproteobacteria</taxon>
        <taxon>Oceanospirillales</taxon>
        <taxon>Hahellaceae</taxon>
        <taxon>Hahella</taxon>
    </lineage>
</organism>
<keyword evidence="8" id="KW-0997">Cell inner membrane</keyword>
<protein>
    <recommendedName>
        <fullName evidence="8 9">Cell division protein FtsL</fullName>
    </recommendedName>
</protein>
<comment type="subunit">
    <text evidence="8">Part of a complex composed of FtsB, FtsL and FtsQ.</text>
</comment>
<keyword evidence="4 8" id="KW-0812">Transmembrane</keyword>
<feature type="transmembrane region" description="Helical" evidence="8">
    <location>
        <begin position="48"/>
        <end position="69"/>
    </location>
</feature>
<dbReference type="OrthoDB" id="5298556at2"/>
<keyword evidence="10" id="KW-0175">Coiled coil</keyword>
<dbReference type="InterPro" id="IPR011922">
    <property type="entry name" value="Cell_div_FtsL"/>
</dbReference>
<dbReference type="GO" id="GO:0032153">
    <property type="term" value="C:cell division site"/>
    <property type="evidence" value="ECO:0007669"/>
    <property type="project" value="UniProtKB-UniRule"/>
</dbReference>
<dbReference type="eggNOG" id="COG3116">
    <property type="taxonomic scope" value="Bacteria"/>
</dbReference>
<dbReference type="PANTHER" id="PTHR37479:SF1">
    <property type="entry name" value="CELL DIVISION PROTEIN FTSL"/>
    <property type="match status" value="1"/>
</dbReference>
<dbReference type="HAMAP" id="MF_00910">
    <property type="entry name" value="FtsL"/>
    <property type="match status" value="1"/>
</dbReference>
<dbReference type="PANTHER" id="PTHR37479">
    <property type="entry name" value="CELL DIVISION PROTEIN FTSL"/>
    <property type="match status" value="1"/>
</dbReference>
<proteinExistence type="inferred from homology"/>
<dbReference type="Pfam" id="PF04999">
    <property type="entry name" value="FtsL"/>
    <property type="match status" value="1"/>
</dbReference>
<keyword evidence="7 8" id="KW-0131">Cell cycle</keyword>
<evidence type="ECO:0000256" key="3">
    <source>
        <dbReference type="ARBA" id="ARBA00022618"/>
    </source>
</evidence>
<evidence type="ECO:0000256" key="2">
    <source>
        <dbReference type="ARBA" id="ARBA00022475"/>
    </source>
</evidence>
<keyword evidence="12" id="KW-1185">Reference proteome</keyword>
<evidence type="ECO:0000313" key="11">
    <source>
        <dbReference type="EMBL" id="ABC32539.1"/>
    </source>
</evidence>
<evidence type="ECO:0000256" key="4">
    <source>
        <dbReference type="ARBA" id="ARBA00022692"/>
    </source>
</evidence>
<evidence type="ECO:0000256" key="7">
    <source>
        <dbReference type="ARBA" id="ARBA00023306"/>
    </source>
</evidence>
<keyword evidence="5 8" id="KW-1133">Transmembrane helix</keyword>
<evidence type="ECO:0000313" key="12">
    <source>
        <dbReference type="Proteomes" id="UP000000238"/>
    </source>
</evidence>
<evidence type="ECO:0000256" key="8">
    <source>
        <dbReference type="HAMAP-Rule" id="MF_00910"/>
    </source>
</evidence>
<keyword evidence="6 8" id="KW-0472">Membrane</keyword>
<evidence type="ECO:0000256" key="6">
    <source>
        <dbReference type="ARBA" id="ARBA00023136"/>
    </source>
</evidence>
<evidence type="ECO:0000256" key="10">
    <source>
        <dbReference type="SAM" id="Coils"/>
    </source>
</evidence>
<evidence type="ECO:0000256" key="9">
    <source>
        <dbReference type="NCBIfam" id="TIGR02209"/>
    </source>
</evidence>
<dbReference type="RefSeq" id="WP_011399598.1">
    <property type="nucleotide sequence ID" value="NC_007645.1"/>
</dbReference>
<dbReference type="STRING" id="349521.HCH_05890"/>
<evidence type="ECO:0000256" key="1">
    <source>
        <dbReference type="ARBA" id="ARBA00004401"/>
    </source>
</evidence>
<comment type="subcellular location">
    <subcellularLocation>
        <location evidence="8">Cell inner membrane</location>
        <topology evidence="8">Single-pass type II membrane protein</topology>
    </subcellularLocation>
    <subcellularLocation>
        <location evidence="1">Cell membrane</location>
        <topology evidence="1">Single-pass type II membrane protein</topology>
    </subcellularLocation>
    <text evidence="8">Localizes to the division septum where it forms a ring structure.</text>
</comment>
<comment type="similarity">
    <text evidence="8">Belongs to the FtsL family.</text>
</comment>
<keyword evidence="3 8" id="KW-0132">Cell division</keyword>
<dbReference type="KEGG" id="hch:HCH_05890"/>
<dbReference type="Proteomes" id="UP000000238">
    <property type="component" value="Chromosome"/>
</dbReference>
<sequence length="131" mass="15008">MILIRSTGQATPLTTRRSKTVREPILPVVLEWWGETCRLAASMIKGRALITLSLLVALVVSGVATVYAVHLNRQQFIELQTLQRDKDRYEREWTQLLLEESAWSAHSRVEQIADQRFGMHVPDATKIEIVR</sequence>
<gene>
    <name evidence="8 11" type="primary">ftsL</name>
    <name evidence="11" type="ordered locus">HCH_05890</name>
</gene>
<dbReference type="HOGENOM" id="CLU_156524_1_0_6"/>
<dbReference type="GO" id="GO:0005886">
    <property type="term" value="C:plasma membrane"/>
    <property type="evidence" value="ECO:0007669"/>
    <property type="project" value="UniProtKB-SubCell"/>
</dbReference>
<feature type="coiled-coil region" evidence="10">
    <location>
        <begin position="72"/>
        <end position="99"/>
    </location>
</feature>
<accession>Q2S9Y5</accession>
<dbReference type="GO" id="GO:0043093">
    <property type="term" value="P:FtsZ-dependent cytokinesis"/>
    <property type="evidence" value="ECO:0007669"/>
    <property type="project" value="UniProtKB-UniRule"/>
</dbReference>
<reference evidence="11 12" key="1">
    <citation type="journal article" date="2005" name="Nucleic Acids Res.">
        <title>Genomic blueprint of Hahella chejuensis, a marine microbe producing an algicidal agent.</title>
        <authorList>
            <person name="Jeong H."/>
            <person name="Yim J.H."/>
            <person name="Lee C."/>
            <person name="Choi S.-H."/>
            <person name="Park Y.K."/>
            <person name="Yoon S.H."/>
            <person name="Hur C.-G."/>
            <person name="Kang H.-Y."/>
            <person name="Kim D."/>
            <person name="Lee H.H."/>
            <person name="Park K.H."/>
            <person name="Park S.-H."/>
            <person name="Park H.-S."/>
            <person name="Lee H.K."/>
            <person name="Oh T.K."/>
            <person name="Kim J.F."/>
        </authorList>
    </citation>
    <scope>NUCLEOTIDE SEQUENCE [LARGE SCALE GENOMIC DNA]</scope>
    <source>
        <strain evidence="11 12">KCTC 2396</strain>
    </source>
</reference>
<dbReference type="NCBIfam" id="TIGR02209">
    <property type="entry name" value="ftsL_broad"/>
    <property type="match status" value="1"/>
</dbReference>
<dbReference type="EMBL" id="CP000155">
    <property type="protein sequence ID" value="ABC32539.1"/>
    <property type="molecule type" value="Genomic_DNA"/>
</dbReference>